<dbReference type="AlphaFoldDB" id="A0A8J2JMW0"/>
<organism evidence="2 3">
    <name type="scientific">Allacma fusca</name>
    <dbReference type="NCBI Taxonomy" id="39272"/>
    <lineage>
        <taxon>Eukaryota</taxon>
        <taxon>Metazoa</taxon>
        <taxon>Ecdysozoa</taxon>
        <taxon>Arthropoda</taxon>
        <taxon>Hexapoda</taxon>
        <taxon>Collembola</taxon>
        <taxon>Symphypleona</taxon>
        <taxon>Sminthuridae</taxon>
        <taxon>Allacma</taxon>
    </lineage>
</organism>
<evidence type="ECO:0000259" key="1">
    <source>
        <dbReference type="PROSITE" id="PS50227"/>
    </source>
</evidence>
<dbReference type="GO" id="GO:0008528">
    <property type="term" value="F:G protein-coupled peptide receptor activity"/>
    <property type="evidence" value="ECO:0007669"/>
    <property type="project" value="TreeGrafter"/>
</dbReference>
<keyword evidence="3" id="KW-1185">Reference proteome</keyword>
<dbReference type="Pfam" id="PF02793">
    <property type="entry name" value="HRM"/>
    <property type="match status" value="1"/>
</dbReference>
<evidence type="ECO:0000313" key="3">
    <source>
        <dbReference type="Proteomes" id="UP000708208"/>
    </source>
</evidence>
<dbReference type="GO" id="GO:0007188">
    <property type="term" value="P:adenylate cyclase-modulating G protein-coupled receptor signaling pathway"/>
    <property type="evidence" value="ECO:0007669"/>
    <property type="project" value="TreeGrafter"/>
</dbReference>
<gene>
    <name evidence="2" type="ORF">AFUS01_LOCUS9702</name>
</gene>
<dbReference type="PANTHER" id="PTHR45620">
    <property type="entry name" value="PDF RECEPTOR-LIKE PROTEIN-RELATED"/>
    <property type="match status" value="1"/>
</dbReference>
<name>A0A8J2JMW0_9HEXA</name>
<accession>A0A8J2JMW0</accession>
<dbReference type="InterPro" id="IPR050332">
    <property type="entry name" value="GPCR_2"/>
</dbReference>
<dbReference type="EMBL" id="CAJVCH010070478">
    <property type="protein sequence ID" value="CAG7720425.1"/>
    <property type="molecule type" value="Genomic_DNA"/>
</dbReference>
<dbReference type="SMART" id="SM00008">
    <property type="entry name" value="HormR"/>
    <property type="match status" value="1"/>
</dbReference>
<comment type="caution">
    <text evidence="2">The sequence shown here is derived from an EMBL/GenBank/DDBJ whole genome shotgun (WGS) entry which is preliminary data.</text>
</comment>
<evidence type="ECO:0000313" key="2">
    <source>
        <dbReference type="EMBL" id="CAG7720425.1"/>
    </source>
</evidence>
<dbReference type="OrthoDB" id="5967113at2759"/>
<protein>
    <recommendedName>
        <fullName evidence="1">G-protein coupled receptors family 2 profile 1 domain-containing protein</fullName>
    </recommendedName>
</protein>
<sequence>MSLQTDYTLITDETSTENSSSEDFSAYGNSSISFNLTSWHRAQLVGLTKAGINCLLNNWISLAQHPLTESHCDGAWDEIYCWPATLAGETVRAPCSEVMKDDEEIDAEKLIGDAFRICSENGTWLWGNWTNYNVCLASLDSMETPVSSIELNTKKNYCIDFGHWNGFP</sequence>
<feature type="domain" description="G-protein coupled receptors family 2 profile 1" evidence="1">
    <location>
        <begin position="53"/>
        <end position="139"/>
    </location>
</feature>
<dbReference type="PROSITE" id="PS50227">
    <property type="entry name" value="G_PROTEIN_RECEP_F2_3"/>
    <property type="match status" value="1"/>
</dbReference>
<dbReference type="GO" id="GO:0005886">
    <property type="term" value="C:plasma membrane"/>
    <property type="evidence" value="ECO:0007669"/>
    <property type="project" value="TreeGrafter"/>
</dbReference>
<dbReference type="Proteomes" id="UP000708208">
    <property type="component" value="Unassembled WGS sequence"/>
</dbReference>
<proteinExistence type="predicted"/>
<reference evidence="2" key="1">
    <citation type="submission" date="2021-06" db="EMBL/GenBank/DDBJ databases">
        <authorList>
            <person name="Hodson N. C."/>
            <person name="Mongue J. A."/>
            <person name="Jaron S. K."/>
        </authorList>
    </citation>
    <scope>NUCLEOTIDE SEQUENCE</scope>
</reference>
<dbReference type="InterPro" id="IPR001879">
    <property type="entry name" value="GPCR_2_extracellular_dom"/>
</dbReference>